<reference evidence="3 4" key="1">
    <citation type="journal article" date="2008" name="Nature">
        <title>The Phaeodactylum genome reveals the evolutionary history of diatom genomes.</title>
        <authorList>
            <person name="Bowler C."/>
            <person name="Allen A.E."/>
            <person name="Badger J.H."/>
            <person name="Grimwood J."/>
            <person name="Jabbari K."/>
            <person name="Kuo A."/>
            <person name="Maheswari U."/>
            <person name="Martens C."/>
            <person name="Maumus F."/>
            <person name="Otillar R.P."/>
            <person name="Rayko E."/>
            <person name="Salamov A."/>
            <person name="Vandepoele K."/>
            <person name="Beszteri B."/>
            <person name="Gruber A."/>
            <person name="Heijde M."/>
            <person name="Katinka M."/>
            <person name="Mock T."/>
            <person name="Valentin K."/>
            <person name="Verret F."/>
            <person name="Berges J.A."/>
            <person name="Brownlee C."/>
            <person name="Cadoret J.P."/>
            <person name="Chiovitti A."/>
            <person name="Choi C.J."/>
            <person name="Coesel S."/>
            <person name="De Martino A."/>
            <person name="Detter J.C."/>
            <person name="Durkin C."/>
            <person name="Falciatore A."/>
            <person name="Fournet J."/>
            <person name="Haruta M."/>
            <person name="Huysman M.J."/>
            <person name="Jenkins B.D."/>
            <person name="Jiroutova K."/>
            <person name="Jorgensen R.E."/>
            <person name="Joubert Y."/>
            <person name="Kaplan A."/>
            <person name="Kroger N."/>
            <person name="Kroth P.G."/>
            <person name="La Roche J."/>
            <person name="Lindquist E."/>
            <person name="Lommer M."/>
            <person name="Martin-Jezequel V."/>
            <person name="Lopez P.J."/>
            <person name="Lucas S."/>
            <person name="Mangogna M."/>
            <person name="McGinnis K."/>
            <person name="Medlin L.K."/>
            <person name="Montsant A."/>
            <person name="Oudot-Le Secq M.P."/>
            <person name="Napoli C."/>
            <person name="Obornik M."/>
            <person name="Parker M.S."/>
            <person name="Petit J.L."/>
            <person name="Porcel B.M."/>
            <person name="Poulsen N."/>
            <person name="Robison M."/>
            <person name="Rychlewski L."/>
            <person name="Rynearson T.A."/>
            <person name="Schmutz J."/>
            <person name="Shapiro H."/>
            <person name="Siaut M."/>
            <person name="Stanley M."/>
            <person name="Sussman M.R."/>
            <person name="Taylor A.R."/>
            <person name="Vardi A."/>
            <person name="von Dassow P."/>
            <person name="Vyverman W."/>
            <person name="Willis A."/>
            <person name="Wyrwicz L.S."/>
            <person name="Rokhsar D.S."/>
            <person name="Weissenbach J."/>
            <person name="Armbrust E.V."/>
            <person name="Green B.R."/>
            <person name="Van de Peer Y."/>
            <person name="Grigoriev I.V."/>
        </authorList>
    </citation>
    <scope>NUCLEOTIDE SEQUENCE [LARGE SCALE GENOMIC DNA]</scope>
    <source>
        <strain evidence="3 4">CCAP 1055/1</strain>
    </source>
</reference>
<feature type="region of interest" description="Disordered" evidence="1">
    <location>
        <begin position="61"/>
        <end position="95"/>
    </location>
</feature>
<proteinExistence type="predicted"/>
<keyword evidence="4" id="KW-1185">Reference proteome</keyword>
<reference evidence="4" key="2">
    <citation type="submission" date="2008-08" db="EMBL/GenBank/DDBJ databases">
        <authorList>
            <consortium name="Diatom Consortium"/>
            <person name="Grigoriev I."/>
            <person name="Grimwood J."/>
            <person name="Kuo A."/>
            <person name="Otillar R.P."/>
            <person name="Salamov A."/>
            <person name="Detter J.C."/>
            <person name="Lindquist E."/>
            <person name="Shapiro H."/>
            <person name="Lucas S."/>
            <person name="Glavina del Rio T."/>
            <person name="Pitluck S."/>
            <person name="Rokhsar D."/>
            <person name="Bowler C."/>
        </authorList>
    </citation>
    <scope>GENOME REANNOTATION</scope>
    <source>
        <strain evidence="4">CCAP 1055/1</strain>
    </source>
</reference>
<dbReference type="PaxDb" id="2850-Phatr40515"/>
<dbReference type="Proteomes" id="UP000000759">
    <property type="component" value="Chromosome 24"/>
</dbReference>
<feature type="compositionally biased region" description="Polar residues" evidence="1">
    <location>
        <begin position="61"/>
        <end position="72"/>
    </location>
</feature>
<dbReference type="GeneID" id="7198427"/>
<dbReference type="AlphaFoldDB" id="B7GBR3"/>
<dbReference type="InParanoid" id="B7GBR3"/>
<organism evidence="3 4">
    <name type="scientific">Phaeodactylum tricornutum (strain CCAP 1055/1)</name>
    <dbReference type="NCBI Taxonomy" id="556484"/>
    <lineage>
        <taxon>Eukaryota</taxon>
        <taxon>Sar</taxon>
        <taxon>Stramenopiles</taxon>
        <taxon>Ochrophyta</taxon>
        <taxon>Bacillariophyta</taxon>
        <taxon>Bacillariophyceae</taxon>
        <taxon>Bacillariophycidae</taxon>
        <taxon>Naviculales</taxon>
        <taxon>Phaeodactylaceae</taxon>
        <taxon>Phaeodactylum</taxon>
    </lineage>
</organism>
<name>B7GBR3_PHATC</name>
<feature type="chain" id="PRO_5002853197" evidence="2">
    <location>
        <begin position="24"/>
        <end position="112"/>
    </location>
</feature>
<protein>
    <submittedName>
        <fullName evidence="3">Uncharacterized protein</fullName>
    </submittedName>
</protein>
<accession>B7GBR3</accession>
<dbReference type="KEGG" id="pti:PHATRDRAFT_40515"/>
<sequence>MSTSVVGFLCLLLLALVFGSSGAAPVIAVVSTPTSAVGVPIETVTASAFPKQAADVLRQSIQQQSRNLSSSKQRMHPCPRPSGGHKSTCSRPGPEILAKPQRMFWKAVRDAA</sequence>
<feature type="signal peptide" evidence="2">
    <location>
        <begin position="1"/>
        <end position="23"/>
    </location>
</feature>
<evidence type="ECO:0000256" key="2">
    <source>
        <dbReference type="SAM" id="SignalP"/>
    </source>
</evidence>
<keyword evidence="2" id="KW-0732">Signal</keyword>
<dbReference type="RefSeq" id="XP_002184491.1">
    <property type="nucleotide sequence ID" value="XM_002184455.1"/>
</dbReference>
<evidence type="ECO:0000256" key="1">
    <source>
        <dbReference type="SAM" id="MobiDB-lite"/>
    </source>
</evidence>
<evidence type="ECO:0000313" key="3">
    <source>
        <dbReference type="EMBL" id="EEC43890.1"/>
    </source>
</evidence>
<dbReference type="EMBL" id="CM000626">
    <property type="protein sequence ID" value="EEC43890.1"/>
    <property type="molecule type" value="Genomic_DNA"/>
</dbReference>
<gene>
    <name evidence="3" type="ORF">PHATRDRAFT_40515</name>
</gene>
<dbReference type="HOGENOM" id="CLU_2150757_0_0_1"/>
<evidence type="ECO:0000313" key="4">
    <source>
        <dbReference type="Proteomes" id="UP000000759"/>
    </source>
</evidence>